<dbReference type="GO" id="GO:0004553">
    <property type="term" value="F:hydrolase activity, hydrolyzing O-glycosyl compounds"/>
    <property type="evidence" value="ECO:0007669"/>
    <property type="project" value="InterPro"/>
</dbReference>
<dbReference type="AlphaFoldDB" id="W7UKE0"/>
<dbReference type="PATRIC" id="fig|1341157.4.peg.910"/>
<proteinExistence type="predicted"/>
<dbReference type="InterPro" id="IPR002105">
    <property type="entry name" value="Dockerin_1_rpt"/>
</dbReference>
<dbReference type="GO" id="GO:0000272">
    <property type="term" value="P:polysaccharide catabolic process"/>
    <property type="evidence" value="ECO:0007669"/>
    <property type="project" value="InterPro"/>
</dbReference>
<dbReference type="CDD" id="cd14255">
    <property type="entry name" value="Dockerin_III"/>
    <property type="match status" value="1"/>
</dbReference>
<dbReference type="SUPFAM" id="SSF63446">
    <property type="entry name" value="Type I dockerin domain"/>
    <property type="match status" value="1"/>
</dbReference>
<keyword evidence="2" id="KW-1185">Reference proteome</keyword>
<evidence type="ECO:0000313" key="1">
    <source>
        <dbReference type="EMBL" id="EWM54248.1"/>
    </source>
</evidence>
<protein>
    <recommendedName>
        <fullName evidence="3">Dockerin domain-containing protein</fullName>
    </recommendedName>
</protein>
<sequence>MNYKKITAAIMCAAIPFGMTVLPISSPIPIYAEAATVIDGGTCGKDLTWQLDSSGTLKVSGTGNMDEALDRNPCPWKELKDDIKKVVIGKGVTSIGMGMFSYCNNLTSLSLPNTLKAIDTYSFVGCENLEAVVIPNGVTNIGSSSFAGCKKLSNVTIPKSVTYIGALAFSGTPWFEAQKSIDDPFIIINGLLIYVHFDLSGDVVIPSSVNKICDQAVERRSKITSIAIPETVTEIGFNAFLSCSSLKSVTIPASVKEIKQQAFYKCESLEEICILNPECKICEHWNTTISNTDEGFSGVIKGYKGSTAEKYAEKYGYTFKALAQLGDVNSDEFINSVDASSVLAYYALISTNKNGGYNEEQKLLADINHDGLINAVDASNILAYYAYASTEKNDVMTLEAFMKKEDK</sequence>
<dbReference type="Pfam" id="PF13306">
    <property type="entry name" value="LRR_5"/>
    <property type="match status" value="2"/>
</dbReference>
<dbReference type="OrthoDB" id="1779508at2"/>
<dbReference type="EMBL" id="ATAX01000016">
    <property type="protein sequence ID" value="EWM54248.1"/>
    <property type="molecule type" value="Genomic_DNA"/>
</dbReference>
<dbReference type="Gene3D" id="1.10.1330.10">
    <property type="entry name" value="Dockerin domain"/>
    <property type="match status" value="2"/>
</dbReference>
<evidence type="ECO:0000313" key="2">
    <source>
        <dbReference type="Proteomes" id="UP000019365"/>
    </source>
</evidence>
<dbReference type="SUPFAM" id="SSF52058">
    <property type="entry name" value="L domain-like"/>
    <property type="match status" value="1"/>
</dbReference>
<dbReference type="PANTHER" id="PTHR45661:SF3">
    <property type="entry name" value="IG-LIKE DOMAIN-CONTAINING PROTEIN"/>
    <property type="match status" value="1"/>
</dbReference>
<dbReference type="RefSeq" id="WP_051456513.1">
    <property type="nucleotide sequence ID" value="NZ_ATAX01000016.1"/>
</dbReference>
<dbReference type="Gene3D" id="3.80.10.10">
    <property type="entry name" value="Ribonuclease Inhibitor"/>
    <property type="match status" value="2"/>
</dbReference>
<accession>W7UKE0</accession>
<dbReference type="Pfam" id="PF00404">
    <property type="entry name" value="Dockerin_1"/>
    <property type="match status" value="1"/>
</dbReference>
<dbReference type="InterPro" id="IPR026906">
    <property type="entry name" value="LRR_5"/>
</dbReference>
<dbReference type="eggNOG" id="COG4886">
    <property type="taxonomic scope" value="Bacteria"/>
</dbReference>
<dbReference type="InterPro" id="IPR032675">
    <property type="entry name" value="LRR_dom_sf"/>
</dbReference>
<dbReference type="InterPro" id="IPR053139">
    <property type="entry name" value="Surface_bspA-like"/>
</dbReference>
<comment type="caution">
    <text evidence="1">The sequence shown here is derived from an EMBL/GenBank/DDBJ whole genome shotgun (WGS) entry which is preliminary data.</text>
</comment>
<dbReference type="Proteomes" id="UP000019365">
    <property type="component" value="Unassembled WGS sequence"/>
</dbReference>
<dbReference type="PANTHER" id="PTHR45661">
    <property type="entry name" value="SURFACE ANTIGEN"/>
    <property type="match status" value="1"/>
</dbReference>
<gene>
    <name evidence="1" type="ORF">RF007C_11600</name>
</gene>
<organism evidence="1 2">
    <name type="scientific">Ruminococcus flavefaciens 007c</name>
    <dbReference type="NCBI Taxonomy" id="1341157"/>
    <lineage>
        <taxon>Bacteria</taxon>
        <taxon>Bacillati</taxon>
        <taxon>Bacillota</taxon>
        <taxon>Clostridia</taxon>
        <taxon>Eubacteriales</taxon>
        <taxon>Oscillospiraceae</taxon>
        <taxon>Ruminococcus</taxon>
    </lineage>
</organism>
<reference evidence="1 2" key="1">
    <citation type="journal article" date="2014" name="PLoS ONE">
        <title>Rumen cellulosomics: divergent fiber-degrading strategies revealed by comparative genome-wide analysis of six ruminococcal strains.</title>
        <authorList>
            <person name="Dassa B."/>
            <person name="Borovok I."/>
            <person name="Ruimy-Israeli V."/>
            <person name="Lamed R."/>
            <person name="Flint H.J."/>
            <person name="Duncan S.H."/>
            <person name="Henrissat B."/>
            <person name="Coutinho P."/>
            <person name="Morrison M."/>
            <person name="Mosoni P."/>
            <person name="Yeoman C.J."/>
            <person name="White B.A."/>
            <person name="Bayer E.A."/>
        </authorList>
    </citation>
    <scope>NUCLEOTIDE SEQUENCE [LARGE SCALE GENOMIC DNA]</scope>
    <source>
        <strain evidence="1 2">007c</strain>
    </source>
</reference>
<evidence type="ECO:0008006" key="3">
    <source>
        <dbReference type="Google" id="ProtNLM"/>
    </source>
</evidence>
<name>W7UKE0_RUMFL</name>
<dbReference type="InterPro" id="IPR036439">
    <property type="entry name" value="Dockerin_dom_sf"/>
</dbReference>